<dbReference type="FunCoup" id="F1Z500">
    <property type="interactions" value="228"/>
</dbReference>
<evidence type="ECO:0000313" key="6">
    <source>
        <dbReference type="Proteomes" id="UP000004728"/>
    </source>
</evidence>
<dbReference type="InterPro" id="IPR010201">
    <property type="entry name" value="HflK"/>
</dbReference>
<feature type="region of interest" description="Disordered" evidence="3">
    <location>
        <begin position="1"/>
        <end position="40"/>
    </location>
</feature>
<dbReference type="InterPro" id="IPR001107">
    <property type="entry name" value="Band_7"/>
</dbReference>
<dbReference type="OrthoDB" id="9779595at2"/>
<accession>F1Z500</accession>
<feature type="region of interest" description="Disordered" evidence="3">
    <location>
        <begin position="323"/>
        <end position="347"/>
    </location>
</feature>
<protein>
    <submittedName>
        <fullName evidence="5">HflK protein</fullName>
    </submittedName>
</protein>
<evidence type="ECO:0000256" key="2">
    <source>
        <dbReference type="ARBA" id="ARBA00006971"/>
    </source>
</evidence>
<dbReference type="SMART" id="SM00244">
    <property type="entry name" value="PHB"/>
    <property type="match status" value="1"/>
</dbReference>
<organism evidence="5 6">
    <name type="scientific">Novosphingobium nitrogenifigens DSM 19370</name>
    <dbReference type="NCBI Taxonomy" id="983920"/>
    <lineage>
        <taxon>Bacteria</taxon>
        <taxon>Pseudomonadati</taxon>
        <taxon>Pseudomonadota</taxon>
        <taxon>Alphaproteobacteria</taxon>
        <taxon>Sphingomonadales</taxon>
        <taxon>Sphingomonadaceae</taxon>
        <taxon>Novosphingobium</taxon>
    </lineage>
</organism>
<dbReference type="HOGENOM" id="CLU_039173_0_1_5"/>
<dbReference type="Gene3D" id="3.30.479.30">
    <property type="entry name" value="Band 7 domain"/>
    <property type="match status" value="1"/>
</dbReference>
<evidence type="ECO:0000256" key="3">
    <source>
        <dbReference type="SAM" id="MobiDB-lite"/>
    </source>
</evidence>
<comment type="caution">
    <text evidence="5">The sequence shown here is derived from an EMBL/GenBank/DDBJ whole genome shotgun (WGS) entry which is preliminary data.</text>
</comment>
<comment type="subcellular location">
    <subcellularLocation>
        <location evidence="1">Membrane</location>
        <topology evidence="1">Single-pass membrane protein</topology>
    </subcellularLocation>
</comment>
<dbReference type="eggNOG" id="COG0330">
    <property type="taxonomic scope" value="Bacteria"/>
</dbReference>
<dbReference type="InterPro" id="IPR036013">
    <property type="entry name" value="Band_7/SPFH_dom_sf"/>
</dbReference>
<dbReference type="GO" id="GO:0016020">
    <property type="term" value="C:membrane"/>
    <property type="evidence" value="ECO:0007669"/>
    <property type="project" value="UniProtKB-SubCell"/>
</dbReference>
<sequence>MGKNEPGESPGKKAGGRTGSEDTPDNPWRAAGHSPRIDRQELLRRLVQNGRGRPRRRWKPPVGTSWTPWGLAALALVWLGGTSLHPIGAREQGIVATFGADGRTLAPGLGVTWPWPIETVRVEDVGAVRHMAMPEGEGEQVMLTRDAALVDVGYDVRWRVRDLRRFVGQVDDPAQTLRLAADTAMRSTLAGLDFAQAMGSAHGDLTQEAARRLQGLLDSYGTGIGVDGIDLRHAQPPARVADAWRDVTTARQQADTEIAQARSWASQMAAHAQGEADAFDKVYAEYRLAPEVTRRRMYYETMERVLGQSDKVILGSQGAAGPVVLPPLPLAPPQPPQPRPGATGEGR</sequence>
<dbReference type="STRING" id="983920.Y88_1913"/>
<evidence type="ECO:0000313" key="5">
    <source>
        <dbReference type="EMBL" id="EGD60039.1"/>
    </source>
</evidence>
<dbReference type="Proteomes" id="UP000004728">
    <property type="component" value="Unassembled WGS sequence"/>
</dbReference>
<dbReference type="AlphaFoldDB" id="F1Z500"/>
<dbReference type="EMBL" id="AEWJ01000023">
    <property type="protein sequence ID" value="EGD60039.1"/>
    <property type="molecule type" value="Genomic_DNA"/>
</dbReference>
<keyword evidence="6" id="KW-1185">Reference proteome</keyword>
<name>F1Z500_9SPHN</name>
<dbReference type="Pfam" id="PF01145">
    <property type="entry name" value="Band_7"/>
    <property type="match status" value="1"/>
</dbReference>
<feature type="domain" description="Band 7" evidence="4">
    <location>
        <begin position="82"/>
        <end position="248"/>
    </location>
</feature>
<dbReference type="SUPFAM" id="SSF117892">
    <property type="entry name" value="Band 7/SPFH domain"/>
    <property type="match status" value="1"/>
</dbReference>
<dbReference type="CDD" id="cd03404">
    <property type="entry name" value="SPFH_HflK"/>
    <property type="match status" value="1"/>
</dbReference>
<dbReference type="InParanoid" id="F1Z500"/>
<evidence type="ECO:0000259" key="4">
    <source>
        <dbReference type="SMART" id="SM00244"/>
    </source>
</evidence>
<comment type="similarity">
    <text evidence="2">Belongs to the band 7/mec-2 family. HflK subfamily.</text>
</comment>
<proteinExistence type="inferred from homology"/>
<reference evidence="5 6" key="1">
    <citation type="journal article" date="2012" name="J. Bacteriol.">
        <title>Draft Genome Sequence of Novosphingobium nitrogenifigens Y88T.</title>
        <authorList>
            <person name="Strabala T.J."/>
            <person name="Macdonald L."/>
            <person name="Liu V."/>
            <person name="Smit A.M."/>
        </authorList>
    </citation>
    <scope>NUCLEOTIDE SEQUENCE [LARGE SCALE GENOMIC DNA]</scope>
    <source>
        <strain evidence="5 6">DSM 19370</strain>
    </source>
</reference>
<feature type="compositionally biased region" description="Pro residues" evidence="3">
    <location>
        <begin position="324"/>
        <end position="339"/>
    </location>
</feature>
<gene>
    <name evidence="5" type="ORF">Y88_1913</name>
</gene>
<evidence type="ECO:0000256" key="1">
    <source>
        <dbReference type="ARBA" id="ARBA00004167"/>
    </source>
</evidence>